<protein>
    <recommendedName>
        <fullName evidence="3">aldehyde dehydrogenase (NAD(+))</fullName>
        <ecNumber evidence="3">1.2.1.3</ecNumber>
    </recommendedName>
</protein>
<dbReference type="InterPro" id="IPR016161">
    <property type="entry name" value="Ald_DH/histidinol_DH"/>
</dbReference>
<dbReference type="CDD" id="cd07138">
    <property type="entry name" value="ALDH_CddD_SSP0762"/>
    <property type="match status" value="1"/>
</dbReference>
<dbReference type="InterPro" id="IPR015590">
    <property type="entry name" value="Aldehyde_DH_dom"/>
</dbReference>
<dbReference type="RefSeq" id="WP_317545638.1">
    <property type="nucleotide sequence ID" value="NZ_JAWLKB010000033.1"/>
</dbReference>
<feature type="active site" evidence="5">
    <location>
        <position position="249"/>
    </location>
</feature>
<dbReference type="EMBL" id="JAWLKB010000033">
    <property type="protein sequence ID" value="MDV6271177.1"/>
    <property type="molecule type" value="Genomic_DNA"/>
</dbReference>
<dbReference type="InterPro" id="IPR029510">
    <property type="entry name" value="Ald_DH_CS_GLU"/>
</dbReference>
<name>A0ABU4C3U5_RHOGO</name>
<sequence>MAQHHYTRIYVHGEWVEPISSSTIDVINPATLEPVGAVPSVELADTDLAVSAARSAFDSWASMPLSERIAVLRRATELLEGSVESMAHAISLEMGAPAGFARTEHVALPITIMNNYLADLSGDPGLPHSSIENSLIVREPVGVVAAITPWNFPLYQLVIKVVPALLAGCTVVAKPSELTPLSAYLFTDILDRAGLPDGVFNLVPGKGSVVGAALASHPDIDLVSFTGSTRAGIAVATAAASTVKRVALELGGKSACLVLPGSDLVAAVDATISSCFWNAGQTCSALTRLLVPRELHDEAVTLAARTASTVGADMGPLISSEQFDVVQNLIAAGVAEGAQLVTGGLGRPSDHTRGHFARPTVFGNVSPKMQIAQEEIFGPVLVVIPYDNIDDAIEIANDSPYGLSGAVWGPDTESALSAARRIRTGQVDINGGPFNPRAPFGGTKMSGIGRELGPFGLDEFLELKSIQFPL</sequence>
<evidence type="ECO:0000256" key="5">
    <source>
        <dbReference type="PROSITE-ProRule" id="PRU10007"/>
    </source>
</evidence>
<dbReference type="PANTHER" id="PTHR42804:SF1">
    <property type="entry name" value="ALDEHYDE DEHYDROGENASE-RELATED"/>
    <property type="match status" value="1"/>
</dbReference>
<dbReference type="InterPro" id="IPR016160">
    <property type="entry name" value="Ald_DH_CS_CYS"/>
</dbReference>
<dbReference type="Gene3D" id="3.40.309.10">
    <property type="entry name" value="Aldehyde Dehydrogenase, Chain A, domain 2"/>
    <property type="match status" value="1"/>
</dbReference>
<dbReference type="PANTHER" id="PTHR42804">
    <property type="entry name" value="ALDEHYDE DEHYDROGENASE"/>
    <property type="match status" value="1"/>
</dbReference>
<dbReference type="Pfam" id="PF00171">
    <property type="entry name" value="Aldedh"/>
    <property type="match status" value="1"/>
</dbReference>
<comment type="catalytic activity">
    <reaction evidence="4">
        <text>an aldehyde + NAD(+) + H2O = a carboxylate + NADH + 2 H(+)</text>
        <dbReference type="Rhea" id="RHEA:16185"/>
        <dbReference type="ChEBI" id="CHEBI:15377"/>
        <dbReference type="ChEBI" id="CHEBI:15378"/>
        <dbReference type="ChEBI" id="CHEBI:17478"/>
        <dbReference type="ChEBI" id="CHEBI:29067"/>
        <dbReference type="ChEBI" id="CHEBI:57540"/>
        <dbReference type="ChEBI" id="CHEBI:57945"/>
        <dbReference type="EC" id="1.2.1.3"/>
    </reaction>
</comment>
<evidence type="ECO:0000313" key="8">
    <source>
        <dbReference type="EMBL" id="MDV6271177.1"/>
    </source>
</evidence>
<dbReference type="PROSITE" id="PS00070">
    <property type="entry name" value="ALDEHYDE_DEHYDR_CYS"/>
    <property type="match status" value="1"/>
</dbReference>
<dbReference type="Proteomes" id="UP001185927">
    <property type="component" value="Unassembled WGS sequence"/>
</dbReference>
<evidence type="ECO:0000256" key="3">
    <source>
        <dbReference type="ARBA" id="ARBA00024226"/>
    </source>
</evidence>
<evidence type="ECO:0000256" key="4">
    <source>
        <dbReference type="ARBA" id="ARBA00049194"/>
    </source>
</evidence>
<proteinExistence type="inferred from homology"/>
<evidence type="ECO:0000256" key="2">
    <source>
        <dbReference type="ARBA" id="ARBA00023002"/>
    </source>
</evidence>
<keyword evidence="2 6" id="KW-0560">Oxidoreductase</keyword>
<dbReference type="SUPFAM" id="SSF53720">
    <property type="entry name" value="ALDH-like"/>
    <property type="match status" value="1"/>
</dbReference>
<dbReference type="InterPro" id="IPR016162">
    <property type="entry name" value="Ald_DH_N"/>
</dbReference>
<organism evidence="8 9">
    <name type="scientific">Rhodococcus globerulus</name>
    <dbReference type="NCBI Taxonomy" id="33008"/>
    <lineage>
        <taxon>Bacteria</taxon>
        <taxon>Bacillati</taxon>
        <taxon>Actinomycetota</taxon>
        <taxon>Actinomycetes</taxon>
        <taxon>Mycobacteriales</taxon>
        <taxon>Nocardiaceae</taxon>
        <taxon>Rhodococcus</taxon>
    </lineage>
</organism>
<comment type="caution">
    <text evidence="8">The sequence shown here is derived from an EMBL/GenBank/DDBJ whole genome shotgun (WGS) entry which is preliminary data.</text>
</comment>
<evidence type="ECO:0000256" key="6">
    <source>
        <dbReference type="RuleBase" id="RU003345"/>
    </source>
</evidence>
<evidence type="ECO:0000259" key="7">
    <source>
        <dbReference type="Pfam" id="PF00171"/>
    </source>
</evidence>
<evidence type="ECO:0000313" key="9">
    <source>
        <dbReference type="Proteomes" id="UP001185927"/>
    </source>
</evidence>
<dbReference type="PROSITE" id="PS00687">
    <property type="entry name" value="ALDEHYDE_DEHYDR_GLU"/>
    <property type="match status" value="1"/>
</dbReference>
<dbReference type="InterPro" id="IPR016163">
    <property type="entry name" value="Ald_DH_C"/>
</dbReference>
<keyword evidence="9" id="KW-1185">Reference proteome</keyword>
<feature type="domain" description="Aldehyde dehydrogenase" evidence="7">
    <location>
        <begin position="15"/>
        <end position="466"/>
    </location>
</feature>
<dbReference type="Gene3D" id="3.40.605.10">
    <property type="entry name" value="Aldehyde Dehydrogenase, Chain A, domain 1"/>
    <property type="match status" value="1"/>
</dbReference>
<evidence type="ECO:0000256" key="1">
    <source>
        <dbReference type="ARBA" id="ARBA00009986"/>
    </source>
</evidence>
<comment type="similarity">
    <text evidence="1 6">Belongs to the aldehyde dehydrogenase family.</text>
</comment>
<reference evidence="8 9" key="1">
    <citation type="submission" date="2023-10" db="EMBL/GenBank/DDBJ databases">
        <title>Development of a sustainable strategy for remediation of hydrocarbon-contaminated territories based on the waste exchange concept.</title>
        <authorList>
            <person name="Krivoruchko A."/>
        </authorList>
    </citation>
    <scope>NUCLEOTIDE SEQUENCE [LARGE SCALE GENOMIC DNA]</scope>
    <source>
        <strain evidence="8 9">IEGM 1203</strain>
    </source>
</reference>
<dbReference type="EC" id="1.2.1.3" evidence="3"/>
<accession>A0ABU4C3U5</accession>
<gene>
    <name evidence="8" type="ORF">R3Q16_31620</name>
</gene>